<dbReference type="RefSeq" id="WP_229721834.1">
    <property type="nucleotide sequence ID" value="NZ_BMLT01000003.1"/>
</dbReference>
<evidence type="ECO:0000313" key="2">
    <source>
        <dbReference type="Proteomes" id="UP000599578"/>
    </source>
</evidence>
<dbReference type="EMBL" id="BMLT01000003">
    <property type="protein sequence ID" value="GGO80091.1"/>
    <property type="molecule type" value="Genomic_DNA"/>
</dbReference>
<comment type="caution">
    <text evidence="1">The sequence shown here is derived from an EMBL/GenBank/DDBJ whole genome shotgun (WGS) entry which is preliminary data.</text>
</comment>
<dbReference type="Proteomes" id="UP000599578">
    <property type="component" value="Unassembled WGS sequence"/>
</dbReference>
<keyword evidence="2" id="KW-1185">Reference proteome</keyword>
<dbReference type="AlphaFoldDB" id="A0A917ZBR7"/>
<dbReference type="Pfam" id="PF06806">
    <property type="entry name" value="DUF1233"/>
    <property type="match status" value="1"/>
</dbReference>
<protein>
    <recommendedName>
        <fullName evidence="3">Excisionase</fullName>
    </recommendedName>
</protein>
<evidence type="ECO:0008006" key="3">
    <source>
        <dbReference type="Google" id="ProtNLM"/>
    </source>
</evidence>
<proteinExistence type="predicted"/>
<dbReference type="InterPro" id="IPR009634">
    <property type="entry name" value="Put_exci"/>
</dbReference>
<name>A0A917ZBR7_9GAMM</name>
<accession>A0A917ZBR7</accession>
<evidence type="ECO:0000313" key="1">
    <source>
        <dbReference type="EMBL" id="GGO80091.1"/>
    </source>
</evidence>
<gene>
    <name evidence="1" type="ORF">GCM10011348_16010</name>
</gene>
<dbReference type="Gene3D" id="1.10.1660.60">
    <property type="entry name" value="Putative excisionased domain DUF1233"/>
    <property type="match status" value="1"/>
</dbReference>
<reference evidence="1 2" key="1">
    <citation type="journal article" date="2014" name="Int. J. Syst. Evol. Microbiol.">
        <title>Complete genome sequence of Corynebacterium casei LMG S-19264T (=DSM 44701T), isolated from a smear-ripened cheese.</title>
        <authorList>
            <consortium name="US DOE Joint Genome Institute (JGI-PGF)"/>
            <person name="Walter F."/>
            <person name="Albersmeier A."/>
            <person name="Kalinowski J."/>
            <person name="Ruckert C."/>
        </authorList>
    </citation>
    <scope>NUCLEOTIDE SEQUENCE [LARGE SCALE GENOMIC DNA]</scope>
    <source>
        <strain evidence="1 2">CGMCC 1.7286</strain>
    </source>
</reference>
<sequence>MTQKIVTLPGRWIRSNLTTATWGISADCARKYRERGIWLEGKHWKYDPIGKVVYNREEVDNWFEEPRVA</sequence>
<organism evidence="1 2">
    <name type="scientific">Marinobacterium nitratireducens</name>
    <dbReference type="NCBI Taxonomy" id="518897"/>
    <lineage>
        <taxon>Bacteria</taxon>
        <taxon>Pseudomonadati</taxon>
        <taxon>Pseudomonadota</taxon>
        <taxon>Gammaproteobacteria</taxon>
        <taxon>Oceanospirillales</taxon>
        <taxon>Oceanospirillaceae</taxon>
        <taxon>Marinobacterium</taxon>
    </lineage>
</organism>
<dbReference type="InterPro" id="IPR038146">
    <property type="entry name" value="933W_put_Xis_sf"/>
</dbReference>